<comment type="similarity">
    <text evidence="6 7">Belongs to the TRAFAC class myosin-kinesin ATPase superfamily. Kinesin family.</text>
</comment>
<dbReference type="Pfam" id="PF23735">
    <property type="entry name" value="KIF9"/>
    <property type="match status" value="1"/>
</dbReference>
<gene>
    <name evidence="11" type="ORF">BQ4739_LOCUS16687</name>
</gene>
<dbReference type="GO" id="GO:0005874">
    <property type="term" value="C:microtubule"/>
    <property type="evidence" value="ECO:0007669"/>
    <property type="project" value="UniProtKB-KW"/>
</dbReference>
<dbReference type="PANTHER" id="PTHR47968">
    <property type="entry name" value="CENTROMERE PROTEIN E"/>
    <property type="match status" value="1"/>
</dbReference>
<dbReference type="SUPFAM" id="SSF52540">
    <property type="entry name" value="P-loop containing nucleoside triphosphate hydrolases"/>
    <property type="match status" value="1"/>
</dbReference>
<feature type="compositionally biased region" description="Low complexity" evidence="9">
    <location>
        <begin position="669"/>
        <end position="686"/>
    </location>
</feature>
<keyword evidence="1 7" id="KW-0493">Microtubule</keyword>
<dbReference type="GO" id="GO:0003777">
    <property type="term" value="F:microtubule motor activity"/>
    <property type="evidence" value="ECO:0007669"/>
    <property type="project" value="InterPro"/>
</dbReference>
<protein>
    <recommendedName>
        <fullName evidence="7">Kinesin-like protein</fullName>
    </recommendedName>
</protein>
<feature type="domain" description="Kinesin motor" evidence="10">
    <location>
        <begin position="1"/>
        <end position="248"/>
    </location>
</feature>
<dbReference type="SMART" id="SM00129">
    <property type="entry name" value="KISc"/>
    <property type="match status" value="1"/>
</dbReference>
<evidence type="ECO:0000256" key="3">
    <source>
        <dbReference type="ARBA" id="ARBA00022840"/>
    </source>
</evidence>
<dbReference type="Pfam" id="PF00225">
    <property type="entry name" value="Kinesin"/>
    <property type="match status" value="1"/>
</dbReference>
<organism evidence="11 12">
    <name type="scientific">Tetradesmus obliquus</name>
    <name type="common">Green alga</name>
    <name type="synonym">Acutodesmus obliquus</name>
    <dbReference type="NCBI Taxonomy" id="3088"/>
    <lineage>
        <taxon>Eukaryota</taxon>
        <taxon>Viridiplantae</taxon>
        <taxon>Chlorophyta</taxon>
        <taxon>core chlorophytes</taxon>
        <taxon>Chlorophyceae</taxon>
        <taxon>CS clade</taxon>
        <taxon>Sphaeropleales</taxon>
        <taxon>Scenedesmaceae</taxon>
        <taxon>Tetradesmus</taxon>
    </lineage>
</organism>
<feature type="region of interest" description="Disordered" evidence="9">
    <location>
        <begin position="741"/>
        <end position="777"/>
    </location>
</feature>
<dbReference type="PRINTS" id="PR00380">
    <property type="entry name" value="KINESINHEAVY"/>
</dbReference>
<dbReference type="InterPro" id="IPR001752">
    <property type="entry name" value="Kinesin_motor_dom"/>
</dbReference>
<feature type="region of interest" description="Disordered" evidence="9">
    <location>
        <begin position="387"/>
        <end position="501"/>
    </location>
</feature>
<feature type="compositionally biased region" description="Low complexity" evidence="9">
    <location>
        <begin position="453"/>
        <end position="501"/>
    </location>
</feature>
<dbReference type="GO" id="GO:0008017">
    <property type="term" value="F:microtubule binding"/>
    <property type="evidence" value="ECO:0007669"/>
    <property type="project" value="InterPro"/>
</dbReference>
<feature type="binding site" evidence="6">
    <location>
        <begin position="4"/>
        <end position="11"/>
    </location>
    <ligand>
        <name>ATP</name>
        <dbReference type="ChEBI" id="CHEBI:30616"/>
    </ligand>
</feature>
<evidence type="ECO:0000259" key="10">
    <source>
        <dbReference type="PROSITE" id="PS50067"/>
    </source>
</evidence>
<feature type="compositionally biased region" description="Polar residues" evidence="9">
    <location>
        <begin position="299"/>
        <end position="312"/>
    </location>
</feature>
<dbReference type="Gene3D" id="3.40.850.10">
    <property type="entry name" value="Kinesin motor domain"/>
    <property type="match status" value="1"/>
</dbReference>
<feature type="compositionally biased region" description="Basic residues" evidence="9">
    <location>
        <begin position="746"/>
        <end position="758"/>
    </location>
</feature>
<evidence type="ECO:0000256" key="4">
    <source>
        <dbReference type="ARBA" id="ARBA00023054"/>
    </source>
</evidence>
<evidence type="ECO:0000256" key="7">
    <source>
        <dbReference type="RuleBase" id="RU000394"/>
    </source>
</evidence>
<evidence type="ECO:0000256" key="9">
    <source>
        <dbReference type="SAM" id="MobiDB-lite"/>
    </source>
</evidence>
<dbReference type="GO" id="GO:0007018">
    <property type="term" value="P:microtubule-based movement"/>
    <property type="evidence" value="ECO:0007669"/>
    <property type="project" value="InterPro"/>
</dbReference>
<dbReference type="Proteomes" id="UP000256970">
    <property type="component" value="Unassembled WGS sequence"/>
</dbReference>
<feature type="region of interest" description="Disordered" evidence="9">
    <location>
        <begin position="289"/>
        <end position="312"/>
    </location>
</feature>
<dbReference type="InterPro" id="IPR056524">
    <property type="entry name" value="KIF6/9_C"/>
</dbReference>
<accession>A0A383WFC9</accession>
<dbReference type="AlphaFoldDB" id="A0A383WFC9"/>
<dbReference type="PANTHER" id="PTHR47968:SF36">
    <property type="entry name" value="KINESIN HEAVY CHAIN ISOFORM X1"/>
    <property type="match status" value="1"/>
</dbReference>
<evidence type="ECO:0000256" key="5">
    <source>
        <dbReference type="ARBA" id="ARBA00023175"/>
    </source>
</evidence>
<evidence type="ECO:0000256" key="8">
    <source>
        <dbReference type="SAM" id="Coils"/>
    </source>
</evidence>
<keyword evidence="4 8" id="KW-0175">Coiled coil</keyword>
<feature type="coiled-coil region" evidence="8">
    <location>
        <begin position="257"/>
        <end position="284"/>
    </location>
</feature>
<feature type="coiled-coil region" evidence="8">
    <location>
        <begin position="527"/>
        <end position="570"/>
    </location>
</feature>
<dbReference type="InterPro" id="IPR027640">
    <property type="entry name" value="Kinesin-like_fam"/>
</dbReference>
<dbReference type="EMBL" id="FNXT01001254">
    <property type="protein sequence ID" value="SZX76297.1"/>
    <property type="molecule type" value="Genomic_DNA"/>
</dbReference>
<name>A0A383WFC9_TETOB</name>
<dbReference type="GO" id="GO:0005524">
    <property type="term" value="F:ATP binding"/>
    <property type="evidence" value="ECO:0007669"/>
    <property type="project" value="UniProtKB-UniRule"/>
</dbReference>
<proteinExistence type="inferred from homology"/>
<dbReference type="InterPro" id="IPR036961">
    <property type="entry name" value="Kinesin_motor_dom_sf"/>
</dbReference>
<feature type="compositionally biased region" description="Low complexity" evidence="9">
    <location>
        <begin position="289"/>
        <end position="298"/>
    </location>
</feature>
<dbReference type="PROSITE" id="PS00411">
    <property type="entry name" value="KINESIN_MOTOR_1"/>
    <property type="match status" value="1"/>
</dbReference>
<evidence type="ECO:0000313" key="11">
    <source>
        <dbReference type="EMBL" id="SZX76297.1"/>
    </source>
</evidence>
<evidence type="ECO:0000256" key="1">
    <source>
        <dbReference type="ARBA" id="ARBA00022701"/>
    </source>
</evidence>
<evidence type="ECO:0000256" key="6">
    <source>
        <dbReference type="PROSITE-ProRule" id="PRU00283"/>
    </source>
</evidence>
<dbReference type="InterPro" id="IPR027417">
    <property type="entry name" value="P-loop_NTPase"/>
</dbReference>
<keyword evidence="5 6" id="KW-0505">Motor protein</keyword>
<keyword evidence="3 6" id="KW-0067">ATP-binding</keyword>
<feature type="region of interest" description="Disordered" evidence="9">
    <location>
        <begin position="653"/>
        <end position="715"/>
    </location>
</feature>
<reference evidence="11 12" key="1">
    <citation type="submission" date="2016-10" db="EMBL/GenBank/DDBJ databases">
        <authorList>
            <person name="Cai Z."/>
        </authorList>
    </citation>
    <scope>NUCLEOTIDE SEQUENCE [LARGE SCALE GENOMIC DNA]</scope>
</reference>
<feature type="compositionally biased region" description="Polar residues" evidence="9">
    <location>
        <begin position="701"/>
        <end position="715"/>
    </location>
</feature>
<sequence length="777" mass="82776">MCYGQTGAGKTHTMAGSRASYAARGLIPRVISALLARLGATPGLAAWAVSVSYLEIYNEALYDLLDLTAQPQELALYEDGRGRVQVSGLRQVAVASEAEALALFFEGESNRVIGEHQLNRQSSRSHSIFMLSITTTPEGGDGRSLASKLCLVDLAGSERVSKTRSEGLVLKEAGHINRSLALLEQVVRAASERGRDHVPYRSSKLTHVLKASLGGNCATVLIANVWGEPAQLDETLSTCRFAARMARLVCEVASNVVQEGGARVRELQREVQELKEELAMMQLMAGWQQQQQQQQQQQEGPNSSSGQPYSDTQRQKLQQAVLAWLQLPDDADSSGSTLSQLPLSSVRQLRELLLAVKDVARQKLQQLPTSSSGSGMAGYHTAAAAGQWPAAGSSSSRGQAGMSQPWQQQQQPGVGDGDDDHSLAMAAPDDARPATYGSQQQQQEEEAAGPGPGSARLQQQQQQQQWQHAPGGASSSSSVRVTSDGGSSMQQQSGAGGSSSSAELLEVYRAGPGAERAALVNDNHSRLKAAKRRARELAQALNSCKLRLDEARAQQEAAKQARLAQEQEAQEALSPQEYELLLAIRDIKAEYRDTHAALQLARDEVQYTSGLLDTCRAELAADFQEWAAAAYGPGAAAPGVPALAVGLISSRPNSSSSALTAQSDAAARQQQPHQQQQQQQHWPSQQAGTPKAAGQLGAGGISSSTGSMQRRQSTPPLASLVGALQLQEAAADPQAAAYFSAQQGSKLHKQGSLKKHRGERGTFTSSGRSAINDRPLQ</sequence>
<evidence type="ECO:0000256" key="2">
    <source>
        <dbReference type="ARBA" id="ARBA00022741"/>
    </source>
</evidence>
<dbReference type="PROSITE" id="PS50067">
    <property type="entry name" value="KINESIN_MOTOR_2"/>
    <property type="match status" value="1"/>
</dbReference>
<evidence type="ECO:0000313" key="12">
    <source>
        <dbReference type="Proteomes" id="UP000256970"/>
    </source>
</evidence>
<dbReference type="STRING" id="3088.A0A383WFC9"/>
<feature type="compositionally biased region" description="Low complexity" evidence="9">
    <location>
        <begin position="387"/>
        <end position="413"/>
    </location>
</feature>
<feature type="compositionally biased region" description="Polar residues" evidence="9">
    <location>
        <begin position="653"/>
        <end position="663"/>
    </location>
</feature>
<keyword evidence="2 6" id="KW-0547">Nucleotide-binding</keyword>
<dbReference type="InterPro" id="IPR019821">
    <property type="entry name" value="Kinesin_motor_CS"/>
</dbReference>
<keyword evidence="12" id="KW-1185">Reference proteome</keyword>